<organism evidence="2 3">
    <name type="scientific">Diatraea saccharalis</name>
    <name type="common">sugarcane borer</name>
    <dbReference type="NCBI Taxonomy" id="40085"/>
    <lineage>
        <taxon>Eukaryota</taxon>
        <taxon>Metazoa</taxon>
        <taxon>Ecdysozoa</taxon>
        <taxon>Arthropoda</taxon>
        <taxon>Hexapoda</taxon>
        <taxon>Insecta</taxon>
        <taxon>Pterygota</taxon>
        <taxon>Neoptera</taxon>
        <taxon>Endopterygota</taxon>
        <taxon>Lepidoptera</taxon>
        <taxon>Glossata</taxon>
        <taxon>Ditrysia</taxon>
        <taxon>Pyraloidea</taxon>
        <taxon>Crambidae</taxon>
        <taxon>Crambinae</taxon>
        <taxon>Diatraea</taxon>
    </lineage>
</organism>
<accession>A0A9N9WDB4</accession>
<proteinExistence type="predicted"/>
<evidence type="ECO:0000259" key="1">
    <source>
        <dbReference type="Pfam" id="PF16013"/>
    </source>
</evidence>
<evidence type="ECO:0000313" key="2">
    <source>
        <dbReference type="EMBL" id="CAG9786144.1"/>
    </source>
</evidence>
<dbReference type="OrthoDB" id="6512497at2759"/>
<protein>
    <recommendedName>
        <fullName evidence="1">DUF4781 domain-containing protein</fullName>
    </recommendedName>
</protein>
<keyword evidence="3" id="KW-1185">Reference proteome</keyword>
<reference evidence="2" key="2">
    <citation type="submission" date="2022-10" db="EMBL/GenBank/DDBJ databases">
        <authorList>
            <consortium name="ENA_rothamsted_submissions"/>
            <consortium name="culmorum"/>
            <person name="King R."/>
        </authorList>
    </citation>
    <scope>NUCLEOTIDE SEQUENCE</scope>
</reference>
<dbReference type="InterPro" id="IPR031962">
    <property type="entry name" value="DUF4781"/>
</dbReference>
<dbReference type="Pfam" id="PF16013">
    <property type="entry name" value="DUF4781"/>
    <property type="match status" value="1"/>
</dbReference>
<dbReference type="AlphaFoldDB" id="A0A9N9WDB4"/>
<name>A0A9N9WDB4_9NEOP</name>
<dbReference type="PANTHER" id="PTHR21115:SF0">
    <property type="entry name" value="GH06117P-RELATED"/>
    <property type="match status" value="1"/>
</dbReference>
<dbReference type="EMBL" id="OU893346">
    <property type="protein sequence ID" value="CAG9786144.1"/>
    <property type="molecule type" value="Genomic_DNA"/>
</dbReference>
<reference evidence="2" key="1">
    <citation type="submission" date="2021-12" db="EMBL/GenBank/DDBJ databases">
        <authorList>
            <person name="King R."/>
        </authorList>
    </citation>
    <scope>NUCLEOTIDE SEQUENCE</scope>
</reference>
<dbReference type="Proteomes" id="UP001153714">
    <property type="component" value="Chromosome 15"/>
</dbReference>
<dbReference type="PANTHER" id="PTHR21115">
    <property type="entry name" value="GH06117P-RELATED"/>
    <property type="match status" value="1"/>
</dbReference>
<sequence length="834" mass="93480">MAANAPLKEQLSAIEIQQDYYEAVGDADWELYEKNDRKYLLQKVAVALCGPPSREGNLSAGDDLILQGYETRETEISTQVFNKICEQAKYSQDNESLYISLIRVVCVMPSESVPFYKITPSDYWVDLHVKKSGVDISIFHVFSLRKCISIKSGAQGCRIFIDHDGRVYQNWQAYLTNNNLPECVMVVPENGQYRGHIESAMFNDDNMEWAEIMPLVKCQVVPSPALGLGAKILSVTDTASTFANIGALLGVAGALLVPAAAPVAVGTAVGVGAVTGVYGIVRSSMNLADRRKHEQSIGIENSAARASWINILVSTAGISASCATKLLSWAAASGTNVVILMNAVRVLQYANLGTGFLGILNSLSDMIMKYTKYNEKPTTLEIFQFTSSALFFGIGAMSNQTAQEIVQDAQAKTINEFRDALPSKVKKKMFDKVTAETRRVKGTIQGNADVIKGLQKIENKNEFFAKIARINKQMNKNKIRISLAPDGNPMINSQHKVGLNNLHKLGRSGRDQLFAKYGPDTLMAKNAPTRLHASTSSSSGPVFSLETDCFIKPQEVIKIGVFIYSLCNSDQDLLYEILSEISRDIHDAFLVFCIDFIASLLPFEINKLSLYDPHYKIRIILFVLNYIKSNIDINDSDRDISFKNVLKTFFKNGKVDANMIRKIKEKLMERVSEKSSTNNDPRKFDDLYNFRKSRNVKFMTLTAGESVKIGNHDVLVKASTIEKLDEWLEMFSQEQCDRYLMICFEIVSLLTTKEIDKLIEINFDEDVLMRVSHYFVATNKQLDLFDILSDDINSDLLSDIALNYKQEIVEWSFFIDVRKYAHCKECSCISFILE</sequence>
<feature type="domain" description="DUF4781" evidence="1">
    <location>
        <begin position="141"/>
        <end position="454"/>
    </location>
</feature>
<evidence type="ECO:0000313" key="3">
    <source>
        <dbReference type="Proteomes" id="UP001153714"/>
    </source>
</evidence>
<gene>
    <name evidence="2" type="ORF">DIATSA_LOCUS4120</name>
</gene>